<accession>A0ABY1UMC2</accession>
<keyword evidence="13" id="KW-1185">Reference proteome</keyword>
<evidence type="ECO:0000313" key="13">
    <source>
        <dbReference type="Proteomes" id="UP000831156"/>
    </source>
</evidence>
<dbReference type="InterPro" id="IPR002076">
    <property type="entry name" value="ELO_fam"/>
</dbReference>
<dbReference type="EC" id="2.3.1.-" evidence="10"/>
<evidence type="ECO:0000256" key="1">
    <source>
        <dbReference type="ARBA" id="ARBA00004141"/>
    </source>
</evidence>
<keyword evidence="2 10" id="KW-0444">Lipid biosynthesis</keyword>
<reference evidence="12" key="1">
    <citation type="submission" date="2016-09" db="EMBL/GenBank/DDBJ databases">
        <authorList>
            <consortium name="Pathogen Informatics"/>
            <person name="Sun Q."/>
            <person name="Inoue M."/>
        </authorList>
    </citation>
    <scope>NUCLEOTIDE SEQUENCE</scope>
</reference>
<feature type="transmembrane region" description="Helical" evidence="10">
    <location>
        <begin position="245"/>
        <end position="263"/>
    </location>
</feature>
<keyword evidence="3 10" id="KW-0808">Transferase</keyword>
<evidence type="ECO:0000256" key="4">
    <source>
        <dbReference type="ARBA" id="ARBA00022692"/>
    </source>
</evidence>
<evidence type="ECO:0000256" key="5">
    <source>
        <dbReference type="ARBA" id="ARBA00022832"/>
    </source>
</evidence>
<feature type="transmembrane region" description="Helical" evidence="10">
    <location>
        <begin position="151"/>
        <end position="173"/>
    </location>
</feature>
<protein>
    <recommendedName>
        <fullName evidence="10">Elongation of fatty acids protein</fullName>
        <ecNumber evidence="10">2.3.1.-</ecNumber>
    </recommendedName>
</protein>
<evidence type="ECO:0000256" key="3">
    <source>
        <dbReference type="ARBA" id="ARBA00022679"/>
    </source>
</evidence>
<keyword evidence="4 10" id="KW-0812">Transmembrane</keyword>
<name>A0ABY1UMC2_9APIC</name>
<keyword evidence="7 10" id="KW-0443">Lipid metabolism</keyword>
<feature type="region of interest" description="Disordered" evidence="11">
    <location>
        <begin position="500"/>
        <end position="527"/>
    </location>
</feature>
<comment type="catalytic activity">
    <reaction evidence="10">
        <text>an acyl-CoA + malonyl-CoA + H(+) = a 3-oxoacyl-CoA + CO2 + CoA</text>
        <dbReference type="Rhea" id="RHEA:50252"/>
        <dbReference type="ChEBI" id="CHEBI:15378"/>
        <dbReference type="ChEBI" id="CHEBI:16526"/>
        <dbReference type="ChEBI" id="CHEBI:57287"/>
        <dbReference type="ChEBI" id="CHEBI:57384"/>
        <dbReference type="ChEBI" id="CHEBI:58342"/>
        <dbReference type="ChEBI" id="CHEBI:90726"/>
    </reaction>
    <physiologicalReaction direction="left-to-right" evidence="10">
        <dbReference type="Rhea" id="RHEA:50253"/>
    </physiologicalReaction>
</comment>
<evidence type="ECO:0000256" key="2">
    <source>
        <dbReference type="ARBA" id="ARBA00022516"/>
    </source>
</evidence>
<gene>
    <name evidence="12" type="ORF">PGABG01_0917400</name>
</gene>
<comment type="subcellular location">
    <subcellularLocation>
        <location evidence="1">Membrane</location>
        <topology evidence="1">Multi-pass membrane protein</topology>
    </subcellularLocation>
</comment>
<dbReference type="Proteomes" id="UP000831156">
    <property type="component" value="Chromosome 9"/>
</dbReference>
<proteinExistence type="inferred from homology"/>
<organism evidence="12 13">
    <name type="scientific">Plasmodium gaboni</name>
    <dbReference type="NCBI Taxonomy" id="647221"/>
    <lineage>
        <taxon>Eukaryota</taxon>
        <taxon>Sar</taxon>
        <taxon>Alveolata</taxon>
        <taxon>Apicomplexa</taxon>
        <taxon>Aconoidasida</taxon>
        <taxon>Haemosporida</taxon>
        <taxon>Plasmodiidae</taxon>
        <taxon>Plasmodium</taxon>
        <taxon>Plasmodium (Laverania)</taxon>
    </lineage>
</organism>
<evidence type="ECO:0000256" key="11">
    <source>
        <dbReference type="SAM" id="MobiDB-lite"/>
    </source>
</evidence>
<evidence type="ECO:0000256" key="7">
    <source>
        <dbReference type="ARBA" id="ARBA00023098"/>
    </source>
</evidence>
<dbReference type="PANTHER" id="PTHR11157:SF126">
    <property type="entry name" value="ELONGATION OF VERY LONG CHAIN FATTY ACIDS PROTEIN"/>
    <property type="match status" value="1"/>
</dbReference>
<dbReference type="Pfam" id="PF01151">
    <property type="entry name" value="ELO"/>
    <property type="match status" value="1"/>
</dbReference>
<keyword evidence="9 10" id="KW-0275">Fatty acid biosynthesis</keyword>
<feature type="transmembrane region" description="Helical" evidence="10">
    <location>
        <begin position="24"/>
        <end position="44"/>
    </location>
</feature>
<feature type="transmembrane region" description="Helical" evidence="10">
    <location>
        <begin position="269"/>
        <end position="293"/>
    </location>
</feature>
<feature type="transmembrane region" description="Helical" evidence="10">
    <location>
        <begin position="56"/>
        <end position="76"/>
    </location>
</feature>
<feature type="transmembrane region" description="Helical" evidence="10">
    <location>
        <begin position="215"/>
        <end position="233"/>
    </location>
</feature>
<evidence type="ECO:0000256" key="8">
    <source>
        <dbReference type="ARBA" id="ARBA00023136"/>
    </source>
</evidence>
<sequence>MSIINKYYWTPQKGRELAIKYEKIILMISLLYIPCILMLQKIMKHRKEKNMKYLKILWNLSLSLLSFIGVLLITIYDKNILKYIIVEESEYSPETRAVISIFTLTKVVEYGDTIFLILKKKKLTFLHSYHHLSVVLYCLYSQKILVSHAHYFVLLNLLVHSIMYFYFAFIYIFPHILIKIRKFITCLQIFQMFAGIYISYYAIKNVDNPIFVSNAIGSFILYLSYAVLFLNFYFSNYYRNIKSNVATYLISVHILAIIGFIMICKSKDILRLFIEVSIGSFFTLTLLNLSFYINKHYYQNVRNRIIHNNMTEQKILLRRYKTKYYSNMALLKIITIKLIKTILLCFNGIATYAHDHIFLFVNFYSQKIKQMTNDSVHDVNGKNEDSKMYSDNKTYDCDKIYNKEKNEKDESLHNDDLQKGIRNVSDQRTYRHRNNNNNHHHNNMNYYRVHNTYEQNKNNKINYIRTFIKNIYNSSIIFYIISKQPNEYILYPHLDNRKREKKKKVIENSNTESTKLTTSSSSSSSISLKQTNKNINPFYIIKYIFKNYLFYIVSLILPIYYGLKVYNDALLGLCVHGALRWIIEIHSTKIFNKTGKIHSQ</sequence>
<evidence type="ECO:0000256" key="6">
    <source>
        <dbReference type="ARBA" id="ARBA00022989"/>
    </source>
</evidence>
<evidence type="ECO:0000313" key="12">
    <source>
        <dbReference type="EMBL" id="SOV14157.1"/>
    </source>
</evidence>
<keyword evidence="6 10" id="KW-1133">Transmembrane helix</keyword>
<dbReference type="EMBL" id="LT969432">
    <property type="protein sequence ID" value="SOV14157.1"/>
    <property type="molecule type" value="Genomic_DNA"/>
</dbReference>
<dbReference type="PANTHER" id="PTHR11157">
    <property type="entry name" value="FATTY ACID ACYL TRANSFERASE-RELATED"/>
    <property type="match status" value="1"/>
</dbReference>
<keyword evidence="5 10" id="KW-0276">Fatty acid metabolism</keyword>
<evidence type="ECO:0000256" key="9">
    <source>
        <dbReference type="ARBA" id="ARBA00023160"/>
    </source>
</evidence>
<keyword evidence="8 10" id="KW-0472">Membrane</keyword>
<comment type="similarity">
    <text evidence="10">Belongs to the ELO family.</text>
</comment>
<feature type="compositionally biased region" description="Low complexity" evidence="11">
    <location>
        <begin position="507"/>
        <end position="527"/>
    </location>
</feature>
<evidence type="ECO:0000256" key="10">
    <source>
        <dbReference type="RuleBase" id="RU361115"/>
    </source>
</evidence>
<feature type="transmembrane region" description="Helical" evidence="10">
    <location>
        <begin position="185"/>
        <end position="203"/>
    </location>
</feature>